<evidence type="ECO:0000256" key="5">
    <source>
        <dbReference type="ARBA" id="ARBA00022840"/>
    </source>
</evidence>
<evidence type="ECO:0000256" key="6">
    <source>
        <dbReference type="ARBA" id="ARBA00023175"/>
    </source>
</evidence>
<evidence type="ECO:0000313" key="12">
    <source>
        <dbReference type="Proteomes" id="UP000886595"/>
    </source>
</evidence>
<dbReference type="PROSITE" id="PS00411">
    <property type="entry name" value="KINESIN_MOTOR_1"/>
    <property type="match status" value="1"/>
</dbReference>
<evidence type="ECO:0000256" key="2">
    <source>
        <dbReference type="ARBA" id="ARBA00022490"/>
    </source>
</evidence>
<gene>
    <name evidence="11" type="ORF">Bca52824_009377</name>
</gene>
<dbReference type="GO" id="GO:0007018">
    <property type="term" value="P:microtubule-based movement"/>
    <property type="evidence" value="ECO:0007669"/>
    <property type="project" value="InterPro"/>
</dbReference>
<proteinExistence type="inferred from homology"/>
<dbReference type="GO" id="GO:0008017">
    <property type="term" value="F:microtubule binding"/>
    <property type="evidence" value="ECO:0007669"/>
    <property type="project" value="InterPro"/>
</dbReference>
<keyword evidence="12" id="KW-1185">Reference proteome</keyword>
<dbReference type="SMART" id="SM00129">
    <property type="entry name" value="KISc"/>
    <property type="match status" value="1"/>
</dbReference>
<evidence type="ECO:0000256" key="9">
    <source>
        <dbReference type="RuleBase" id="RU000394"/>
    </source>
</evidence>
<evidence type="ECO:0000313" key="11">
    <source>
        <dbReference type="EMBL" id="KAG2326649.1"/>
    </source>
</evidence>
<evidence type="ECO:0000256" key="8">
    <source>
        <dbReference type="PROSITE-ProRule" id="PRU00283"/>
    </source>
</evidence>
<dbReference type="GO" id="GO:0005876">
    <property type="term" value="C:spindle microtubule"/>
    <property type="evidence" value="ECO:0007669"/>
    <property type="project" value="TreeGrafter"/>
</dbReference>
<accession>A0A8X8B6U4</accession>
<organism evidence="11 12">
    <name type="scientific">Brassica carinata</name>
    <name type="common">Ethiopian mustard</name>
    <name type="synonym">Abyssinian cabbage</name>
    <dbReference type="NCBI Taxonomy" id="52824"/>
    <lineage>
        <taxon>Eukaryota</taxon>
        <taxon>Viridiplantae</taxon>
        <taxon>Streptophyta</taxon>
        <taxon>Embryophyta</taxon>
        <taxon>Tracheophyta</taxon>
        <taxon>Spermatophyta</taxon>
        <taxon>Magnoliopsida</taxon>
        <taxon>eudicotyledons</taxon>
        <taxon>Gunneridae</taxon>
        <taxon>Pentapetalae</taxon>
        <taxon>rosids</taxon>
        <taxon>malvids</taxon>
        <taxon>Brassicales</taxon>
        <taxon>Brassicaceae</taxon>
        <taxon>Brassiceae</taxon>
        <taxon>Brassica</taxon>
    </lineage>
</organism>
<keyword evidence="4 8" id="KW-0547">Nucleotide-binding</keyword>
<feature type="binding site" evidence="8">
    <location>
        <begin position="98"/>
        <end position="105"/>
    </location>
    <ligand>
        <name>ATP</name>
        <dbReference type="ChEBI" id="CHEBI:30616"/>
    </ligand>
</feature>
<dbReference type="GO" id="GO:0051231">
    <property type="term" value="P:spindle elongation"/>
    <property type="evidence" value="ECO:0007669"/>
    <property type="project" value="TreeGrafter"/>
</dbReference>
<comment type="subcellular location">
    <subcellularLocation>
        <location evidence="1">Cytoplasm</location>
        <location evidence="1">Cytoskeleton</location>
    </subcellularLocation>
</comment>
<keyword evidence="2" id="KW-0963">Cytoplasm</keyword>
<name>A0A8X8B6U4_BRACI</name>
<dbReference type="InterPro" id="IPR027417">
    <property type="entry name" value="P-loop_NTPase"/>
</dbReference>
<keyword evidence="7" id="KW-0206">Cytoskeleton</keyword>
<dbReference type="InterPro" id="IPR019821">
    <property type="entry name" value="Kinesin_motor_CS"/>
</dbReference>
<dbReference type="PRINTS" id="PR00380">
    <property type="entry name" value="KINESINHEAVY"/>
</dbReference>
<dbReference type="OrthoDB" id="3176171at2759"/>
<keyword evidence="6 8" id="KW-0505">Motor protein</keyword>
<evidence type="ECO:0000256" key="7">
    <source>
        <dbReference type="ARBA" id="ARBA00023212"/>
    </source>
</evidence>
<dbReference type="PANTHER" id="PTHR47970">
    <property type="entry name" value="KINESIN-LIKE PROTEIN KIF11"/>
    <property type="match status" value="1"/>
</dbReference>
<dbReference type="SUPFAM" id="SSF52540">
    <property type="entry name" value="P-loop containing nucleoside triphosphate hydrolases"/>
    <property type="match status" value="1"/>
</dbReference>
<dbReference type="Gene3D" id="3.40.850.10">
    <property type="entry name" value="Kinesin motor domain"/>
    <property type="match status" value="2"/>
</dbReference>
<dbReference type="EMBL" id="JAAMPC010000002">
    <property type="protein sequence ID" value="KAG2326649.1"/>
    <property type="molecule type" value="Genomic_DNA"/>
</dbReference>
<dbReference type="GO" id="GO:0090307">
    <property type="term" value="P:mitotic spindle assembly"/>
    <property type="evidence" value="ECO:0007669"/>
    <property type="project" value="TreeGrafter"/>
</dbReference>
<evidence type="ECO:0000259" key="10">
    <source>
        <dbReference type="PROSITE" id="PS50067"/>
    </source>
</evidence>
<evidence type="ECO:0000256" key="1">
    <source>
        <dbReference type="ARBA" id="ARBA00004245"/>
    </source>
</evidence>
<dbReference type="PROSITE" id="PS50067">
    <property type="entry name" value="KINESIN_MOTOR_2"/>
    <property type="match status" value="1"/>
</dbReference>
<dbReference type="GO" id="GO:0008574">
    <property type="term" value="F:plus-end-directed microtubule motor activity"/>
    <property type="evidence" value="ECO:0007669"/>
    <property type="project" value="TreeGrafter"/>
</dbReference>
<dbReference type="GO" id="GO:0005524">
    <property type="term" value="F:ATP binding"/>
    <property type="evidence" value="ECO:0007669"/>
    <property type="project" value="UniProtKB-UniRule"/>
</dbReference>
<dbReference type="Proteomes" id="UP000886595">
    <property type="component" value="Unassembled WGS sequence"/>
</dbReference>
<evidence type="ECO:0000256" key="4">
    <source>
        <dbReference type="ARBA" id="ARBA00022741"/>
    </source>
</evidence>
<dbReference type="InterPro" id="IPR001752">
    <property type="entry name" value="Kinesin_motor_dom"/>
</dbReference>
<dbReference type="PANTHER" id="PTHR47970:SF12">
    <property type="entry name" value="KINESIN FAMILY MEMBER 11"/>
    <property type="match status" value="1"/>
</dbReference>
<dbReference type="GO" id="GO:0072686">
    <property type="term" value="C:mitotic spindle"/>
    <property type="evidence" value="ECO:0007669"/>
    <property type="project" value="TreeGrafter"/>
</dbReference>
<reference evidence="11 12" key="1">
    <citation type="submission" date="2020-02" db="EMBL/GenBank/DDBJ databases">
        <authorList>
            <person name="Ma Q."/>
            <person name="Huang Y."/>
            <person name="Song X."/>
            <person name="Pei D."/>
        </authorList>
    </citation>
    <scope>NUCLEOTIDE SEQUENCE [LARGE SCALE GENOMIC DNA]</scope>
    <source>
        <strain evidence="11">Sxm20200214</strain>
        <tissue evidence="11">Leaf</tissue>
    </source>
</reference>
<dbReference type="AlphaFoldDB" id="A0A8X8B6U4"/>
<evidence type="ECO:0000256" key="3">
    <source>
        <dbReference type="ARBA" id="ARBA00022701"/>
    </source>
</evidence>
<dbReference type="InterPro" id="IPR036961">
    <property type="entry name" value="Kinesin_motor_dom_sf"/>
</dbReference>
<protein>
    <recommendedName>
        <fullName evidence="9">Kinesin-like protein</fullName>
    </recommendedName>
</protein>
<keyword evidence="5 8" id="KW-0067">ATP-binding</keyword>
<dbReference type="Pfam" id="PF00225">
    <property type="entry name" value="Kinesin"/>
    <property type="match status" value="1"/>
</dbReference>
<sequence>MSGRHDKEKGVNVQVLLRCRPFSDDELRNNAPQVLTCNDLQREVAVSQNIAGKHIDRVFTFDKVFGPSAQQKDLYDQAVVPIVNEVLEGFNCTIFAYGQTGTGKTYTMEGECRRSKGGPSGGLPAEAGVIPRAVKQIFDTLEDKQKKPLPLMEDGKGGVLVRGLEEEIVTSASEIFTLLERGSSKRRTAETFLNKQSSRSHSLFSITIHIKEATPEGEELIKCGKLNLVDLAGSENISRSGARDVSSLLLFD</sequence>
<dbReference type="InterPro" id="IPR047149">
    <property type="entry name" value="KIF11-like"/>
</dbReference>
<comment type="caution">
    <text evidence="11">The sequence shown here is derived from an EMBL/GenBank/DDBJ whole genome shotgun (WGS) entry which is preliminary data.</text>
</comment>
<keyword evidence="3 9" id="KW-0493">Microtubule</keyword>
<feature type="domain" description="Kinesin motor" evidence="10">
    <location>
        <begin position="12"/>
        <end position="252"/>
    </location>
</feature>
<comment type="similarity">
    <text evidence="8 9">Belongs to the TRAFAC class myosin-kinesin ATPase superfamily. Kinesin family.</text>
</comment>